<feature type="chain" id="PRO_5046201611" description="Lipoprotein" evidence="1">
    <location>
        <begin position="33"/>
        <end position="162"/>
    </location>
</feature>
<feature type="signal peptide" evidence="1">
    <location>
        <begin position="1"/>
        <end position="32"/>
    </location>
</feature>
<evidence type="ECO:0000256" key="1">
    <source>
        <dbReference type="SAM" id="SignalP"/>
    </source>
</evidence>
<proteinExistence type="predicted"/>
<evidence type="ECO:0000313" key="2">
    <source>
        <dbReference type="EMBL" id="MFC1399832.1"/>
    </source>
</evidence>
<protein>
    <recommendedName>
        <fullName evidence="4">Lipoprotein</fullName>
    </recommendedName>
</protein>
<evidence type="ECO:0000313" key="3">
    <source>
        <dbReference type="Proteomes" id="UP001592528"/>
    </source>
</evidence>
<sequence>MARRNGYRTAAGAAAAAVLAGAVLTGCGSSGAASSAVSAAQSAASGLASSARDALASASAAASSALARVKDGVDAKGDVSLGSPSTGSDGKTAVEVTVKNSDSSAHDYTVTVNFRDSGGNLLDAGVLNIDNVAAGGTGTGTVHSNRALSGTVTAEVGAALRH</sequence>
<evidence type="ECO:0008006" key="4">
    <source>
        <dbReference type="Google" id="ProtNLM"/>
    </source>
</evidence>
<dbReference type="RefSeq" id="WP_030250191.1">
    <property type="nucleotide sequence ID" value="NZ_JBHEZZ010000001.1"/>
</dbReference>
<gene>
    <name evidence="2" type="ORF">ACEZDJ_00810</name>
</gene>
<dbReference type="PROSITE" id="PS51257">
    <property type="entry name" value="PROKAR_LIPOPROTEIN"/>
    <property type="match status" value="1"/>
</dbReference>
<dbReference type="Proteomes" id="UP001592528">
    <property type="component" value="Unassembled WGS sequence"/>
</dbReference>
<reference evidence="2 3" key="1">
    <citation type="submission" date="2024-09" db="EMBL/GenBank/DDBJ databases">
        <authorList>
            <person name="Lee S.D."/>
        </authorList>
    </citation>
    <scope>NUCLEOTIDE SEQUENCE [LARGE SCALE GENOMIC DNA]</scope>
    <source>
        <strain evidence="2 3">N1-5</strain>
    </source>
</reference>
<name>A0ABV6UEG5_9ACTN</name>
<dbReference type="EMBL" id="JBHEZZ010000001">
    <property type="protein sequence ID" value="MFC1399832.1"/>
    <property type="molecule type" value="Genomic_DNA"/>
</dbReference>
<keyword evidence="3" id="KW-1185">Reference proteome</keyword>
<organism evidence="2 3">
    <name type="scientific">Streptacidiphilus cavernicola</name>
    <dbReference type="NCBI Taxonomy" id="3342716"/>
    <lineage>
        <taxon>Bacteria</taxon>
        <taxon>Bacillati</taxon>
        <taxon>Actinomycetota</taxon>
        <taxon>Actinomycetes</taxon>
        <taxon>Kitasatosporales</taxon>
        <taxon>Streptomycetaceae</taxon>
        <taxon>Streptacidiphilus</taxon>
    </lineage>
</organism>
<comment type="caution">
    <text evidence="2">The sequence shown here is derived from an EMBL/GenBank/DDBJ whole genome shotgun (WGS) entry which is preliminary data.</text>
</comment>
<accession>A0ABV6UEG5</accession>
<keyword evidence="1" id="KW-0732">Signal</keyword>